<name>A0A9W9WR32_9EURO</name>
<reference evidence="1" key="1">
    <citation type="submission" date="2022-12" db="EMBL/GenBank/DDBJ databases">
        <authorList>
            <person name="Petersen C."/>
        </authorList>
    </citation>
    <scope>NUCLEOTIDE SEQUENCE</scope>
    <source>
        <strain evidence="1">IBT 30728</strain>
    </source>
</reference>
<evidence type="ECO:0000313" key="1">
    <source>
        <dbReference type="EMBL" id="KAJ5472125.1"/>
    </source>
</evidence>
<comment type="caution">
    <text evidence="1">The sequence shown here is derived from an EMBL/GenBank/DDBJ whole genome shotgun (WGS) entry which is preliminary data.</text>
</comment>
<dbReference type="GeneID" id="81628539"/>
<keyword evidence="2" id="KW-1185">Reference proteome</keyword>
<reference evidence="1" key="2">
    <citation type="journal article" date="2023" name="IMA Fungus">
        <title>Comparative genomic study of the Penicillium genus elucidates a diverse pangenome and 15 lateral gene transfer events.</title>
        <authorList>
            <person name="Petersen C."/>
            <person name="Sorensen T."/>
            <person name="Nielsen M.R."/>
            <person name="Sondergaard T.E."/>
            <person name="Sorensen J.L."/>
            <person name="Fitzpatrick D.A."/>
            <person name="Frisvad J.C."/>
            <person name="Nielsen K.L."/>
        </authorList>
    </citation>
    <scope>NUCLEOTIDE SEQUENCE</scope>
    <source>
        <strain evidence="1">IBT 30728</strain>
    </source>
</reference>
<accession>A0A9W9WR32</accession>
<dbReference type="AlphaFoldDB" id="A0A9W9WR32"/>
<dbReference type="EMBL" id="JAPWDQ010000013">
    <property type="protein sequence ID" value="KAJ5472125.1"/>
    <property type="molecule type" value="Genomic_DNA"/>
</dbReference>
<protein>
    <submittedName>
        <fullName evidence="1">Uncharacterized protein</fullName>
    </submittedName>
</protein>
<dbReference type="Proteomes" id="UP001148312">
    <property type="component" value="Unassembled WGS sequence"/>
</dbReference>
<dbReference type="RefSeq" id="XP_056786671.1">
    <property type="nucleotide sequence ID" value="XM_056938289.1"/>
</dbReference>
<proteinExistence type="predicted"/>
<gene>
    <name evidence="1" type="ORF">N7539_008694</name>
</gene>
<evidence type="ECO:0000313" key="2">
    <source>
        <dbReference type="Proteomes" id="UP001148312"/>
    </source>
</evidence>
<organism evidence="1 2">
    <name type="scientific">Penicillium diatomitis</name>
    <dbReference type="NCBI Taxonomy" id="2819901"/>
    <lineage>
        <taxon>Eukaryota</taxon>
        <taxon>Fungi</taxon>
        <taxon>Dikarya</taxon>
        <taxon>Ascomycota</taxon>
        <taxon>Pezizomycotina</taxon>
        <taxon>Eurotiomycetes</taxon>
        <taxon>Eurotiomycetidae</taxon>
        <taxon>Eurotiales</taxon>
        <taxon>Aspergillaceae</taxon>
        <taxon>Penicillium</taxon>
    </lineage>
</organism>
<sequence length="114" mass="12827">MAFLENLPLSKDVCQFSELHNHHAGLSHPASITIAHSPVPVLSQSKPCCFNDLLYPSSFHAERMRMENYKGAVDVKLLSRHERMALHDFDCAQIKSTMATLSNFTRVRMTAAVQ</sequence>